<dbReference type="PRINTS" id="PR00953">
    <property type="entry name" value="TYPE3IMRPROT"/>
</dbReference>
<feature type="transmembrane region" description="Helical" evidence="7">
    <location>
        <begin position="174"/>
        <end position="193"/>
    </location>
</feature>
<comment type="similarity">
    <text evidence="2">Belongs to the FliR/MopE/SpaR family.</text>
</comment>
<sequence>MRTDRLEAYPTIKIDRLEAYPTIKIDRLEAYPTEYCSMNFNDTLGDVTGQWLLHQLIVFAMVAARLGGLVMALPMLASGLPMRIRILLVLAITLVLVPGVGAAVPIDGQRPVGIEIVIAAGREIIFGMVIGGVVQLLVSGIALAGELISNATGMQLAQTADPSSGESVPQLSRLLGLLVTAILFAVGGHRLLIDALLTSFYQFPPMTVSIDQTLSALVIDHLAIGIESGLRVAAPVVACVLLTNLVVALVSRTVPQLNVLAIGLNINVMAALLVMALTIGSAGLVFETELSHAIARLGFE</sequence>
<gene>
    <name evidence="8" type="ORF">Enr13x_66910</name>
</gene>
<name>A0A518I0Y3_9BACT</name>
<keyword evidence="8" id="KW-0282">Flagellum</keyword>
<dbReference type="Pfam" id="PF01311">
    <property type="entry name" value="Bac_export_1"/>
    <property type="match status" value="1"/>
</dbReference>
<keyword evidence="6 7" id="KW-0472">Membrane</keyword>
<keyword evidence="4 7" id="KW-0812">Transmembrane</keyword>
<dbReference type="InterPro" id="IPR002010">
    <property type="entry name" value="T3SS_IM_R"/>
</dbReference>
<keyword evidence="8" id="KW-0969">Cilium</keyword>
<dbReference type="PANTHER" id="PTHR30065">
    <property type="entry name" value="FLAGELLAR BIOSYNTHETIC PROTEIN FLIR"/>
    <property type="match status" value="1"/>
</dbReference>
<accession>A0A518I0Y3</accession>
<evidence type="ECO:0000256" key="4">
    <source>
        <dbReference type="ARBA" id="ARBA00022692"/>
    </source>
</evidence>
<reference evidence="8 9" key="1">
    <citation type="submission" date="2019-03" db="EMBL/GenBank/DDBJ databases">
        <title>Deep-cultivation of Planctomycetes and their phenomic and genomic characterization uncovers novel biology.</title>
        <authorList>
            <person name="Wiegand S."/>
            <person name="Jogler M."/>
            <person name="Boedeker C."/>
            <person name="Pinto D."/>
            <person name="Vollmers J."/>
            <person name="Rivas-Marin E."/>
            <person name="Kohn T."/>
            <person name="Peeters S.H."/>
            <person name="Heuer A."/>
            <person name="Rast P."/>
            <person name="Oberbeckmann S."/>
            <person name="Bunk B."/>
            <person name="Jeske O."/>
            <person name="Meyerdierks A."/>
            <person name="Storesund J.E."/>
            <person name="Kallscheuer N."/>
            <person name="Luecker S."/>
            <person name="Lage O.M."/>
            <person name="Pohl T."/>
            <person name="Merkel B.J."/>
            <person name="Hornburger P."/>
            <person name="Mueller R.-W."/>
            <person name="Bruemmer F."/>
            <person name="Labrenz M."/>
            <person name="Spormann A.M."/>
            <person name="Op den Camp H."/>
            <person name="Overmann J."/>
            <person name="Amann R."/>
            <person name="Jetten M.S.M."/>
            <person name="Mascher T."/>
            <person name="Medema M.H."/>
            <person name="Devos D.P."/>
            <person name="Kaster A.-K."/>
            <person name="Ovreas L."/>
            <person name="Rohde M."/>
            <person name="Galperin M.Y."/>
            <person name="Jogler C."/>
        </authorList>
    </citation>
    <scope>NUCLEOTIDE SEQUENCE [LARGE SCALE GENOMIC DNA]</scope>
    <source>
        <strain evidence="8 9">Enr13</strain>
    </source>
</reference>
<feature type="transmembrane region" description="Helical" evidence="7">
    <location>
        <begin position="51"/>
        <end position="74"/>
    </location>
</feature>
<dbReference type="KEGG" id="snep:Enr13x_66910"/>
<protein>
    <submittedName>
        <fullName evidence="8">Flagellar biosynthesis protein FliR</fullName>
    </submittedName>
</protein>
<evidence type="ECO:0000256" key="5">
    <source>
        <dbReference type="ARBA" id="ARBA00022989"/>
    </source>
</evidence>
<keyword evidence="8" id="KW-0966">Cell projection</keyword>
<dbReference type="EMBL" id="CP037423">
    <property type="protein sequence ID" value="QDV46782.1"/>
    <property type="molecule type" value="Genomic_DNA"/>
</dbReference>
<keyword evidence="5 7" id="KW-1133">Transmembrane helix</keyword>
<dbReference type="OrthoDB" id="9797790at2"/>
<dbReference type="AlphaFoldDB" id="A0A518I0Y3"/>
<evidence type="ECO:0000313" key="8">
    <source>
        <dbReference type="EMBL" id="QDV46782.1"/>
    </source>
</evidence>
<dbReference type="Proteomes" id="UP000319004">
    <property type="component" value="Chromosome"/>
</dbReference>
<evidence type="ECO:0000256" key="7">
    <source>
        <dbReference type="SAM" id="Phobius"/>
    </source>
</evidence>
<feature type="transmembrane region" description="Helical" evidence="7">
    <location>
        <begin position="86"/>
        <end position="104"/>
    </location>
</feature>
<comment type="subcellular location">
    <subcellularLocation>
        <location evidence="1">Cell membrane</location>
        <topology evidence="1">Multi-pass membrane protein</topology>
    </subcellularLocation>
</comment>
<dbReference type="GO" id="GO:0006605">
    <property type="term" value="P:protein targeting"/>
    <property type="evidence" value="ECO:0007669"/>
    <property type="project" value="InterPro"/>
</dbReference>
<evidence type="ECO:0000256" key="1">
    <source>
        <dbReference type="ARBA" id="ARBA00004651"/>
    </source>
</evidence>
<proteinExistence type="inferred from homology"/>
<organism evidence="8 9">
    <name type="scientific">Stieleria neptunia</name>
    <dbReference type="NCBI Taxonomy" id="2527979"/>
    <lineage>
        <taxon>Bacteria</taxon>
        <taxon>Pseudomonadati</taxon>
        <taxon>Planctomycetota</taxon>
        <taxon>Planctomycetia</taxon>
        <taxon>Pirellulales</taxon>
        <taxon>Pirellulaceae</taxon>
        <taxon>Stieleria</taxon>
    </lineage>
</organism>
<evidence type="ECO:0000256" key="3">
    <source>
        <dbReference type="ARBA" id="ARBA00022475"/>
    </source>
</evidence>
<feature type="transmembrane region" description="Helical" evidence="7">
    <location>
        <begin position="262"/>
        <end position="286"/>
    </location>
</feature>
<keyword evidence="3" id="KW-1003">Cell membrane</keyword>
<feature type="transmembrane region" description="Helical" evidence="7">
    <location>
        <begin position="232"/>
        <end position="250"/>
    </location>
</feature>
<evidence type="ECO:0000256" key="2">
    <source>
        <dbReference type="ARBA" id="ARBA00009772"/>
    </source>
</evidence>
<evidence type="ECO:0000256" key="6">
    <source>
        <dbReference type="ARBA" id="ARBA00023136"/>
    </source>
</evidence>
<keyword evidence="9" id="KW-1185">Reference proteome</keyword>
<evidence type="ECO:0000313" key="9">
    <source>
        <dbReference type="Proteomes" id="UP000319004"/>
    </source>
</evidence>
<dbReference type="PANTHER" id="PTHR30065:SF1">
    <property type="entry name" value="SURFACE PRESENTATION OF ANTIGENS PROTEIN SPAR"/>
    <property type="match status" value="1"/>
</dbReference>
<dbReference type="GO" id="GO:0005886">
    <property type="term" value="C:plasma membrane"/>
    <property type="evidence" value="ECO:0007669"/>
    <property type="project" value="UniProtKB-SubCell"/>
</dbReference>
<feature type="transmembrane region" description="Helical" evidence="7">
    <location>
        <begin position="124"/>
        <end position="145"/>
    </location>
</feature>